<proteinExistence type="predicted"/>
<evidence type="ECO:0000313" key="1">
    <source>
        <dbReference type="EMBL" id="GBM02536.1"/>
    </source>
</evidence>
<keyword evidence="2" id="KW-1185">Reference proteome</keyword>
<name>A0A4Y2CF91_ARAVE</name>
<comment type="caution">
    <text evidence="1">The sequence shown here is derived from an EMBL/GenBank/DDBJ whole genome shotgun (WGS) entry which is preliminary data.</text>
</comment>
<sequence>MASGTGGVLPLYCPMSIQAVSVAAGMHEAHRSTGGVRVLFMLSASPSTVHLLLMASGTGRRSVARMLSHVHPTVSVALMASGTGGVLSFCMLSHVHPTGSVAVMASCTGACGGALSLCM</sequence>
<gene>
    <name evidence="1" type="ORF">AVEN_178472_1</name>
</gene>
<protein>
    <submittedName>
        <fullName evidence="1">Uncharacterized protein</fullName>
    </submittedName>
</protein>
<organism evidence="1 2">
    <name type="scientific">Araneus ventricosus</name>
    <name type="common">Orbweaver spider</name>
    <name type="synonym">Epeira ventricosa</name>
    <dbReference type="NCBI Taxonomy" id="182803"/>
    <lineage>
        <taxon>Eukaryota</taxon>
        <taxon>Metazoa</taxon>
        <taxon>Ecdysozoa</taxon>
        <taxon>Arthropoda</taxon>
        <taxon>Chelicerata</taxon>
        <taxon>Arachnida</taxon>
        <taxon>Araneae</taxon>
        <taxon>Araneomorphae</taxon>
        <taxon>Entelegynae</taxon>
        <taxon>Araneoidea</taxon>
        <taxon>Araneidae</taxon>
        <taxon>Araneus</taxon>
    </lineage>
</organism>
<reference evidence="1 2" key="1">
    <citation type="journal article" date="2019" name="Sci. Rep.">
        <title>Orb-weaving spider Araneus ventricosus genome elucidates the spidroin gene catalogue.</title>
        <authorList>
            <person name="Kono N."/>
            <person name="Nakamura H."/>
            <person name="Ohtoshi R."/>
            <person name="Moran D.A.P."/>
            <person name="Shinohara A."/>
            <person name="Yoshida Y."/>
            <person name="Fujiwara M."/>
            <person name="Mori M."/>
            <person name="Tomita M."/>
            <person name="Arakawa K."/>
        </authorList>
    </citation>
    <scope>NUCLEOTIDE SEQUENCE [LARGE SCALE GENOMIC DNA]</scope>
</reference>
<dbReference type="EMBL" id="BGPR01000181">
    <property type="protein sequence ID" value="GBM02536.1"/>
    <property type="molecule type" value="Genomic_DNA"/>
</dbReference>
<dbReference type="Proteomes" id="UP000499080">
    <property type="component" value="Unassembled WGS sequence"/>
</dbReference>
<evidence type="ECO:0000313" key="2">
    <source>
        <dbReference type="Proteomes" id="UP000499080"/>
    </source>
</evidence>
<accession>A0A4Y2CF91</accession>
<dbReference type="AlphaFoldDB" id="A0A4Y2CF91"/>